<reference evidence="2 3" key="1">
    <citation type="journal article" date="2019" name="Genome Biol. Evol.">
        <title>The Rhododendron genome and chromosomal organization provide insight into shared whole-genome duplications across the heath family (Ericaceae).</title>
        <authorList>
            <person name="Soza V.L."/>
            <person name="Lindsley D."/>
            <person name="Waalkes A."/>
            <person name="Ramage E."/>
            <person name="Patwardhan R.P."/>
            <person name="Burton J.N."/>
            <person name="Adey A."/>
            <person name="Kumar A."/>
            <person name="Qiu R."/>
            <person name="Shendure J."/>
            <person name="Hall B."/>
        </authorList>
    </citation>
    <scope>NUCLEOTIDE SEQUENCE [LARGE SCALE GENOMIC DNA]</scope>
    <source>
        <strain evidence="2">RSF 1966-606</strain>
    </source>
</reference>
<comment type="caution">
    <text evidence="2">The sequence shown here is derived from an EMBL/GenBank/DDBJ whole genome shotgun (WGS) entry which is preliminary data.</text>
</comment>
<organism evidence="2 3">
    <name type="scientific">Rhododendron williamsianum</name>
    <dbReference type="NCBI Taxonomy" id="262921"/>
    <lineage>
        <taxon>Eukaryota</taxon>
        <taxon>Viridiplantae</taxon>
        <taxon>Streptophyta</taxon>
        <taxon>Embryophyta</taxon>
        <taxon>Tracheophyta</taxon>
        <taxon>Spermatophyta</taxon>
        <taxon>Magnoliopsida</taxon>
        <taxon>eudicotyledons</taxon>
        <taxon>Gunneridae</taxon>
        <taxon>Pentapetalae</taxon>
        <taxon>asterids</taxon>
        <taxon>Ericales</taxon>
        <taxon>Ericaceae</taxon>
        <taxon>Ericoideae</taxon>
        <taxon>Rhodoreae</taxon>
        <taxon>Rhododendron</taxon>
    </lineage>
</organism>
<proteinExistence type="predicted"/>
<keyword evidence="3" id="KW-1185">Reference proteome</keyword>
<feature type="non-terminal residue" evidence="2">
    <location>
        <position position="1"/>
    </location>
</feature>
<accession>A0A6A4L4J9</accession>
<feature type="compositionally biased region" description="Basic and acidic residues" evidence="1">
    <location>
        <begin position="311"/>
        <end position="320"/>
    </location>
</feature>
<dbReference type="Gene3D" id="3.90.1410.10">
    <property type="entry name" value="set domain protein methyltransferase, domain 1"/>
    <property type="match status" value="1"/>
</dbReference>
<dbReference type="OrthoDB" id="441812at2759"/>
<evidence type="ECO:0000313" key="2">
    <source>
        <dbReference type="EMBL" id="KAE9449748.1"/>
    </source>
</evidence>
<name>A0A6A4L4J9_9ERIC</name>
<evidence type="ECO:0000313" key="3">
    <source>
        <dbReference type="Proteomes" id="UP000428333"/>
    </source>
</evidence>
<feature type="region of interest" description="Disordered" evidence="1">
    <location>
        <begin position="295"/>
        <end position="320"/>
    </location>
</feature>
<sequence>MQVLEHGGYLKIMFPLLDAKAKYKQILKEDMALVYEDWKECILPLLASDSFELNPDFFGVEQYFAAKSLIASRSFEIDDYHGFGMVPLADLFATFKGVKNKPTVKRCEEADGDLQDSVQNVENFTRMSLEDLDLNKKQSQEYFSSPICQTFSIPASYQSLGLGITTQTWALCSTRLRGAKDAASYLEIPANLKFDSTIEESFKEDIKKEYKGSNNCAGEKQKELVHLRLPNHIKKYKLALKIERDNARYDCLRAKARAPQYVSYHFRSLESVGSHYSGPPPDSLVQVFSPPPPVPSLHRHILKTRRRGPRRATDGRLRLE</sequence>
<protein>
    <submittedName>
        <fullName evidence="2">Uncharacterized protein</fullName>
    </submittedName>
</protein>
<dbReference type="SUPFAM" id="SSF82199">
    <property type="entry name" value="SET domain"/>
    <property type="match status" value="1"/>
</dbReference>
<dbReference type="InterPro" id="IPR046341">
    <property type="entry name" value="SET_dom_sf"/>
</dbReference>
<gene>
    <name evidence="2" type="ORF">C3L33_18352</name>
</gene>
<dbReference type="EMBL" id="QEFC01003127">
    <property type="protein sequence ID" value="KAE9449748.1"/>
    <property type="molecule type" value="Genomic_DNA"/>
</dbReference>
<dbReference type="Proteomes" id="UP000428333">
    <property type="component" value="Linkage Group LG11"/>
</dbReference>
<evidence type="ECO:0000256" key="1">
    <source>
        <dbReference type="SAM" id="MobiDB-lite"/>
    </source>
</evidence>
<dbReference type="AlphaFoldDB" id="A0A6A4L4J9"/>
<feature type="compositionally biased region" description="Basic residues" evidence="1">
    <location>
        <begin position="297"/>
        <end position="310"/>
    </location>
</feature>